<evidence type="ECO:0000313" key="5">
    <source>
        <dbReference type="Proteomes" id="UP000238730"/>
    </source>
</evidence>
<evidence type="ECO:0000256" key="1">
    <source>
        <dbReference type="PROSITE-ProRule" id="PRU00473"/>
    </source>
</evidence>
<dbReference type="OrthoDB" id="6905929at2"/>
<dbReference type="Gene3D" id="3.30.1330.60">
    <property type="entry name" value="OmpA-like domain"/>
    <property type="match status" value="1"/>
</dbReference>
<dbReference type="PANTHER" id="PTHR30329:SF17">
    <property type="entry name" value="LIPOPROTEIN YFIB-RELATED"/>
    <property type="match status" value="1"/>
</dbReference>
<dbReference type="AlphaFoldDB" id="A0A2S7VX10"/>
<feature type="chain" id="PRO_5015450317" evidence="2">
    <location>
        <begin position="27"/>
        <end position="297"/>
    </location>
</feature>
<keyword evidence="1" id="KW-0472">Membrane</keyword>
<organism evidence="4 5">
    <name type="scientific">Photobacterium angustum</name>
    <dbReference type="NCBI Taxonomy" id="661"/>
    <lineage>
        <taxon>Bacteria</taxon>
        <taxon>Pseudomonadati</taxon>
        <taxon>Pseudomonadota</taxon>
        <taxon>Gammaproteobacteria</taxon>
        <taxon>Vibrionales</taxon>
        <taxon>Vibrionaceae</taxon>
        <taxon>Photobacterium</taxon>
    </lineage>
</organism>
<dbReference type="CDD" id="cd07185">
    <property type="entry name" value="OmpA_C-like"/>
    <property type="match status" value="1"/>
</dbReference>
<keyword evidence="4" id="KW-0969">Cilium</keyword>
<dbReference type="InterPro" id="IPR050330">
    <property type="entry name" value="Bact_OuterMem_StrucFunc"/>
</dbReference>
<dbReference type="Pfam" id="PF00691">
    <property type="entry name" value="OmpA"/>
    <property type="match status" value="1"/>
</dbReference>
<reference evidence="4 5" key="1">
    <citation type="submission" date="2016-12" db="EMBL/GenBank/DDBJ databases">
        <title>Diversity of luminous bacteria.</title>
        <authorList>
            <person name="Yoshizawa S."/>
            <person name="Kogure K."/>
        </authorList>
    </citation>
    <scope>NUCLEOTIDE SEQUENCE [LARGE SCALE GENOMIC DNA]</scope>
    <source>
        <strain evidence="4 5">LC1-200</strain>
    </source>
</reference>
<name>A0A2S7VX10_PHOAN</name>
<dbReference type="EMBL" id="MSCJ01000001">
    <property type="protein sequence ID" value="PQJ66425.1"/>
    <property type="molecule type" value="Genomic_DNA"/>
</dbReference>
<evidence type="ECO:0000259" key="3">
    <source>
        <dbReference type="PROSITE" id="PS51123"/>
    </source>
</evidence>
<feature type="domain" description="OmpA-like" evidence="3">
    <location>
        <begin position="178"/>
        <end position="295"/>
    </location>
</feature>
<dbReference type="RefSeq" id="WP_105059805.1">
    <property type="nucleotide sequence ID" value="NZ_MSCJ01000001.1"/>
</dbReference>
<dbReference type="InterPro" id="IPR036737">
    <property type="entry name" value="OmpA-like_sf"/>
</dbReference>
<keyword evidence="4" id="KW-0282">Flagellum</keyword>
<evidence type="ECO:0000256" key="2">
    <source>
        <dbReference type="SAM" id="SignalP"/>
    </source>
</evidence>
<dbReference type="PANTHER" id="PTHR30329">
    <property type="entry name" value="STATOR ELEMENT OF FLAGELLAR MOTOR COMPLEX"/>
    <property type="match status" value="1"/>
</dbReference>
<dbReference type="Pfam" id="PF18393">
    <property type="entry name" value="MotY_N"/>
    <property type="match status" value="1"/>
</dbReference>
<feature type="signal peptide" evidence="2">
    <location>
        <begin position="1"/>
        <end position="26"/>
    </location>
</feature>
<comment type="caution">
    <text evidence="4">The sequence shown here is derived from an EMBL/GenBank/DDBJ whole genome shotgun (WGS) entry which is preliminary data.</text>
</comment>
<dbReference type="GO" id="GO:0016020">
    <property type="term" value="C:membrane"/>
    <property type="evidence" value="ECO:0007669"/>
    <property type="project" value="UniProtKB-UniRule"/>
</dbReference>
<dbReference type="Gene3D" id="2.60.40.2540">
    <property type="match status" value="1"/>
</dbReference>
<evidence type="ECO:0000313" key="4">
    <source>
        <dbReference type="EMBL" id="PQJ66425.1"/>
    </source>
</evidence>
<keyword evidence="4" id="KW-0966">Cell projection</keyword>
<proteinExistence type="predicted"/>
<dbReference type="PROSITE" id="PS51123">
    <property type="entry name" value="OMPA_2"/>
    <property type="match status" value="1"/>
</dbReference>
<keyword evidence="2" id="KW-0732">Signal</keyword>
<protein>
    <submittedName>
        <fullName evidence="4">Flagellar protein MotY</fullName>
    </submittedName>
</protein>
<accession>A0A2S7VX10</accession>
<dbReference type="SUPFAM" id="SSF103088">
    <property type="entry name" value="OmpA-like"/>
    <property type="match status" value="1"/>
</dbReference>
<dbReference type="InterPro" id="IPR006665">
    <property type="entry name" value="OmpA-like"/>
</dbReference>
<gene>
    <name evidence="4" type="ORF">BTO08_02790</name>
</gene>
<dbReference type="NCBIfam" id="NF047620">
    <property type="entry name" value="FlgprotMotYVib"/>
    <property type="match status" value="1"/>
</dbReference>
<dbReference type="InterPro" id="IPR041544">
    <property type="entry name" value="MotY_N"/>
</dbReference>
<dbReference type="PRINTS" id="PR01023">
    <property type="entry name" value="NAFLGMOTY"/>
</dbReference>
<sequence>MTFLIFKKWPRSLYILILLSSLPSWAGKQYIASPNQSQWNVIVDTPLECRLSHHIPGYGDGEFVARSSKKQSVAFELKMYRPMGETRNVRLTSMPARWMPGDSANTMTRLKFFKQFDGYIQGKTVWNMLAELEDGRNPTFMYQDWQRQNRSLEVGLSAVAFQKGYQSFSQCLSKLLPYGFEDIAFSVLHYSENSDTLNKISQQRLAQIADFVRYSDDIDLVLVAAFNDSIAGTTESQEMSERRAEKLRQYFQSLGLPAERVQVEAYGKRRPIADNSTPMGRNLNRRVVISLGQSPIY</sequence>
<dbReference type="Proteomes" id="UP000238730">
    <property type="component" value="Unassembled WGS sequence"/>
</dbReference>